<evidence type="ECO:0000313" key="3">
    <source>
        <dbReference type="Proteomes" id="UP001315686"/>
    </source>
</evidence>
<comment type="caution">
    <text evidence="2">The sequence shown here is derived from an EMBL/GenBank/DDBJ whole genome shotgun (WGS) entry which is preliminary data.</text>
</comment>
<evidence type="ECO:0000256" key="1">
    <source>
        <dbReference type="SAM" id="Phobius"/>
    </source>
</evidence>
<feature type="transmembrane region" description="Helical" evidence="1">
    <location>
        <begin position="72"/>
        <end position="88"/>
    </location>
</feature>
<sequence>MSVYAIPDPAYRIWRLRRLLGVQAGAVACGAILGLSLGALPAVVFWGAVVTLALCTYLALRLPHGWAETLQLALVGAGTLACAPYWQGGTGAQILTVPMIAFGTWFLSVSLVANYLPGLGRRTRRLEYGAFFPHPVARVWAHFVPQPGARVENRSYGQPDENGLIPVRFELPKASRTTAEISEALEAVDETYFMRVMEQEEGRLNITQYTQPLPNGEMISTVVQESFTDVEGGTRYFVVEVFDLYDIYTAFGGWLTDFTGDSMTAAADALDALPTRALKAAPLDTPMSVIACSMAGDTAEDHL</sequence>
<feature type="transmembrane region" description="Helical" evidence="1">
    <location>
        <begin position="94"/>
        <end position="116"/>
    </location>
</feature>
<dbReference type="Proteomes" id="UP001315686">
    <property type="component" value="Unassembled WGS sequence"/>
</dbReference>
<proteinExistence type="predicted"/>
<name>A0AAP2CRF0_9RHOB</name>
<keyword evidence="1" id="KW-0472">Membrane</keyword>
<keyword evidence="1" id="KW-1133">Transmembrane helix</keyword>
<accession>A0AAP2CRF0</accession>
<keyword evidence="1" id="KW-0812">Transmembrane</keyword>
<dbReference type="AlphaFoldDB" id="A0AAP2CRF0"/>
<reference evidence="2 3" key="1">
    <citation type="journal article" date="2021" name="Arch. Microbiol.">
        <title>Harenicola maris gen. nov., sp. nov. isolated from the Sea of Japan shallow sediments.</title>
        <authorList>
            <person name="Romanenko L.A."/>
            <person name="Kurilenko V.V."/>
            <person name="Chernysheva N.Y."/>
            <person name="Tekutyeva L.A."/>
            <person name="Velansky P.V."/>
            <person name="Svetashev V.I."/>
            <person name="Isaeva M.P."/>
        </authorList>
    </citation>
    <scope>NUCLEOTIDE SEQUENCE [LARGE SCALE GENOMIC DNA]</scope>
    <source>
        <strain evidence="2 3">KMM 3653</strain>
    </source>
</reference>
<dbReference type="RefSeq" id="WP_327794969.1">
    <property type="nucleotide sequence ID" value="NZ_JADQAZ010000003.1"/>
</dbReference>
<keyword evidence="3" id="KW-1185">Reference proteome</keyword>
<protein>
    <submittedName>
        <fullName evidence="2">Uncharacterized protein</fullName>
    </submittedName>
</protein>
<feature type="transmembrane region" description="Helical" evidence="1">
    <location>
        <begin position="43"/>
        <end position="60"/>
    </location>
</feature>
<dbReference type="EMBL" id="JADQAZ010000003">
    <property type="protein sequence ID" value="MBT0958748.1"/>
    <property type="molecule type" value="Genomic_DNA"/>
</dbReference>
<feature type="transmembrane region" description="Helical" evidence="1">
    <location>
        <begin position="19"/>
        <end position="37"/>
    </location>
</feature>
<evidence type="ECO:0000313" key="2">
    <source>
        <dbReference type="EMBL" id="MBT0958748.1"/>
    </source>
</evidence>
<gene>
    <name evidence="2" type="ORF">IV417_15265</name>
</gene>
<organism evidence="2 3">
    <name type="scientific">Harenicola maris</name>
    <dbReference type="NCBI Taxonomy" id="2841044"/>
    <lineage>
        <taxon>Bacteria</taxon>
        <taxon>Pseudomonadati</taxon>
        <taxon>Pseudomonadota</taxon>
        <taxon>Alphaproteobacteria</taxon>
        <taxon>Rhodobacterales</taxon>
        <taxon>Paracoccaceae</taxon>
        <taxon>Harenicola</taxon>
    </lineage>
</organism>